<feature type="compositionally biased region" description="Low complexity" evidence="2">
    <location>
        <begin position="274"/>
        <end position="295"/>
    </location>
</feature>
<dbReference type="InParanoid" id="A0A2K3CRD3"/>
<dbReference type="AlphaFoldDB" id="A0A2K3CRD3"/>
<dbReference type="InterPro" id="IPR011992">
    <property type="entry name" value="EF-hand-dom_pair"/>
</dbReference>
<feature type="region of interest" description="Disordered" evidence="2">
    <location>
        <begin position="75"/>
        <end position="122"/>
    </location>
</feature>
<feature type="compositionally biased region" description="Low complexity" evidence="2">
    <location>
        <begin position="346"/>
        <end position="364"/>
    </location>
</feature>
<dbReference type="EMBL" id="CM008978">
    <property type="protein sequence ID" value="PNW70842.1"/>
    <property type="molecule type" value="Genomic_DNA"/>
</dbReference>
<dbReference type="GO" id="GO:0005509">
    <property type="term" value="F:calcium ion binding"/>
    <property type="evidence" value="ECO:0007669"/>
    <property type="project" value="InterPro"/>
</dbReference>
<dbReference type="STRING" id="3055.A0A2K3CRD3"/>
<name>A0A2K3CRD3_CHLRE</name>
<sequence>MQSSSRNPTKFEEYLQRRRLAHAEATGESLAGIADGMPLPHAPLCVGVHSPTVPKLPATLRASFSTLPFSRIDSRVDPPESLPHSPDGAARSPRVSSSQHLATRHSADSDLPGGEPPRMGSLQHMLYGNKTREITGYPTKSRSSSKRTACAVSGGATAVDPLRASAPELTPQVLASLSSPPSRAGGGAAATPAAAAAAAAGGGGSGKGPQGEVYGELASAAASLASVAQKLARGSAAATDRKVAASYDALAAAAADLAASACLIKPLTAVAPPGGDKDGPAAGPSRQQSTASGAGAEAGAGAGGGNGAGTANGIGTGAGTGTLLPSLPSPSGGSPRPHLPRAVDPTSAAATGGAAAGSRAVLPPGGLPPSPSRPGTGAVATGAATSPSRARVAAPRFPGYNPLVHFMTSDLPPPGTAASDRSRPPPSSPITHQMEDARPLYSSAGSGTAASRRSAYSPLRPLPGTGAARGALSGSAAGLGQPPAVLTPADLSRLPVLSLSAEGAAAAFSAGAAGGEVAGSQRLALDGAGGGELVDPLSFLQPYADVRLADWPPPPITVTDMEQDELDVRYNKVLAALRERLHARGAARLAAAFRDADPGGSGGLGAAEFGAVLRGLEPGGRGLVDDRVVALFISALSPAAAAGGGGGVGSGRVSYGAFVNALRFGSLPWRGYNAKLRHRVGGDPEQPFGPPSGPTPYGIAAPPAGKPGAGGAAGVSAGGGGAATDESLAAKWSDLHRAFKELDHNGDGVVEWGEFRDALRRVGDRHHLGLSDGEVAEVFAEAAAVAGGGIGSGGGVGSGDGVGGARVVGVGSVVALRKTGGKLGNAAVVVAPGAGDSGVDYQTFMAMYGAAGIAAAATTADGGAAATAAAAQQQQQPGAAVAAVAADALLLPEFFQPKTLRCSHADRPWPQNWRAPAVAAGAGAAAAVAGPSAAAGAAEAAAVAGGGGGESGAAAAAVAGGGQPLSGAHANAAVRLKRLSMSER</sequence>
<reference evidence="4 5" key="1">
    <citation type="journal article" date="2007" name="Science">
        <title>The Chlamydomonas genome reveals the evolution of key animal and plant functions.</title>
        <authorList>
            <person name="Merchant S.S."/>
            <person name="Prochnik S.E."/>
            <person name="Vallon O."/>
            <person name="Harris E.H."/>
            <person name="Karpowicz S.J."/>
            <person name="Witman G.B."/>
            <person name="Terry A."/>
            <person name="Salamov A."/>
            <person name="Fritz-Laylin L.K."/>
            <person name="Marechal-Drouard L."/>
            <person name="Marshall W.F."/>
            <person name="Qu L.H."/>
            <person name="Nelson D.R."/>
            <person name="Sanderfoot A.A."/>
            <person name="Spalding M.H."/>
            <person name="Kapitonov V.V."/>
            <person name="Ren Q."/>
            <person name="Ferris P."/>
            <person name="Lindquist E."/>
            <person name="Shapiro H."/>
            <person name="Lucas S.M."/>
            <person name="Grimwood J."/>
            <person name="Schmutz J."/>
            <person name="Cardol P."/>
            <person name="Cerutti H."/>
            <person name="Chanfreau G."/>
            <person name="Chen C.L."/>
            <person name="Cognat V."/>
            <person name="Croft M.T."/>
            <person name="Dent R."/>
            <person name="Dutcher S."/>
            <person name="Fernandez E."/>
            <person name="Fukuzawa H."/>
            <person name="Gonzalez-Ballester D."/>
            <person name="Gonzalez-Halphen D."/>
            <person name="Hallmann A."/>
            <person name="Hanikenne M."/>
            <person name="Hippler M."/>
            <person name="Inwood W."/>
            <person name="Jabbari K."/>
            <person name="Kalanon M."/>
            <person name="Kuras R."/>
            <person name="Lefebvre P.A."/>
            <person name="Lemaire S.D."/>
            <person name="Lobanov A.V."/>
            <person name="Lohr M."/>
            <person name="Manuell A."/>
            <person name="Meier I."/>
            <person name="Mets L."/>
            <person name="Mittag M."/>
            <person name="Mittelmeier T."/>
            <person name="Moroney J.V."/>
            <person name="Moseley J."/>
            <person name="Napoli C."/>
            <person name="Nedelcu A.M."/>
            <person name="Niyogi K."/>
            <person name="Novoselov S.V."/>
            <person name="Paulsen I.T."/>
            <person name="Pazour G."/>
            <person name="Purton S."/>
            <person name="Ral J.P."/>
            <person name="Riano-Pachon D.M."/>
            <person name="Riekhof W."/>
            <person name="Rymarquis L."/>
            <person name="Schroda M."/>
            <person name="Stern D."/>
            <person name="Umen J."/>
            <person name="Willows R."/>
            <person name="Wilson N."/>
            <person name="Zimmer S.L."/>
            <person name="Allmer J."/>
            <person name="Balk J."/>
            <person name="Bisova K."/>
            <person name="Chen C.J."/>
            <person name="Elias M."/>
            <person name="Gendler K."/>
            <person name="Hauser C."/>
            <person name="Lamb M.R."/>
            <person name="Ledford H."/>
            <person name="Long J.C."/>
            <person name="Minagawa J."/>
            <person name="Page M.D."/>
            <person name="Pan J."/>
            <person name="Pootakham W."/>
            <person name="Roje S."/>
            <person name="Rose A."/>
            <person name="Stahlberg E."/>
            <person name="Terauchi A.M."/>
            <person name="Yang P."/>
            <person name="Ball S."/>
            <person name="Bowler C."/>
            <person name="Dieckmann C.L."/>
            <person name="Gladyshev V.N."/>
            <person name="Green P."/>
            <person name="Jorgensen R."/>
            <person name="Mayfield S."/>
            <person name="Mueller-Roeber B."/>
            <person name="Rajamani S."/>
            <person name="Sayre R.T."/>
            <person name="Brokstein P."/>
            <person name="Dubchak I."/>
            <person name="Goodstein D."/>
            <person name="Hornick L."/>
            <person name="Huang Y.W."/>
            <person name="Jhaveri J."/>
            <person name="Luo Y."/>
            <person name="Martinez D."/>
            <person name="Ngau W.C."/>
            <person name="Otillar B."/>
            <person name="Poliakov A."/>
            <person name="Porter A."/>
            <person name="Szajkowski L."/>
            <person name="Werner G."/>
            <person name="Zhou K."/>
            <person name="Grigoriev I.V."/>
            <person name="Rokhsar D.S."/>
            <person name="Grossman A.R."/>
        </authorList>
    </citation>
    <scope>NUCLEOTIDE SEQUENCE [LARGE SCALE GENOMIC DNA]</scope>
    <source>
        <strain evidence="5">CC-503</strain>
    </source>
</reference>
<dbReference type="ExpressionAtlas" id="A0A2K3CRD3">
    <property type="expression patterns" value="baseline and differential"/>
</dbReference>
<feature type="region of interest" description="Disordered" evidence="2">
    <location>
        <begin position="274"/>
        <end position="462"/>
    </location>
</feature>
<evidence type="ECO:0000259" key="3">
    <source>
        <dbReference type="PROSITE" id="PS50222"/>
    </source>
</evidence>
<dbReference type="PROSITE" id="PS00018">
    <property type="entry name" value="EF_HAND_1"/>
    <property type="match status" value="1"/>
</dbReference>
<dbReference type="OMA" id="PRFPGYN"/>
<dbReference type="RefSeq" id="XP_042914997.1">
    <property type="nucleotide sequence ID" value="XM_043072538.1"/>
</dbReference>
<organism evidence="4 5">
    <name type="scientific">Chlamydomonas reinhardtii</name>
    <name type="common">Chlamydomonas smithii</name>
    <dbReference type="NCBI Taxonomy" id="3055"/>
    <lineage>
        <taxon>Eukaryota</taxon>
        <taxon>Viridiplantae</taxon>
        <taxon>Chlorophyta</taxon>
        <taxon>core chlorophytes</taxon>
        <taxon>Chlorophyceae</taxon>
        <taxon>CS clade</taxon>
        <taxon>Chlamydomonadales</taxon>
        <taxon>Chlamydomonadaceae</taxon>
        <taxon>Chlamydomonas</taxon>
    </lineage>
</organism>
<dbReference type="PROSITE" id="PS50222">
    <property type="entry name" value="EF_HAND_2"/>
    <property type="match status" value="2"/>
</dbReference>
<evidence type="ECO:0000313" key="5">
    <source>
        <dbReference type="Proteomes" id="UP000006906"/>
    </source>
</evidence>
<gene>
    <name evidence="4" type="ORF">CHLRE_17g735750v5</name>
</gene>
<dbReference type="Gramene" id="PNW70842">
    <property type="protein sequence ID" value="PNW70842"/>
    <property type="gene ID" value="CHLRE_17g735750v5"/>
</dbReference>
<dbReference type="OrthoDB" id="549568at2759"/>
<feature type="domain" description="EF-hand" evidence="3">
    <location>
        <begin position="584"/>
        <end position="619"/>
    </location>
</feature>
<feature type="compositionally biased region" description="Low complexity" evidence="2">
    <location>
        <begin position="373"/>
        <end position="385"/>
    </location>
</feature>
<feature type="region of interest" description="Disordered" evidence="2">
    <location>
        <begin position="678"/>
        <end position="720"/>
    </location>
</feature>
<feature type="compositionally biased region" description="Low complexity" evidence="2">
    <location>
        <begin position="321"/>
        <end position="336"/>
    </location>
</feature>
<dbReference type="Gene3D" id="1.10.238.10">
    <property type="entry name" value="EF-hand"/>
    <property type="match status" value="1"/>
</dbReference>
<dbReference type="InterPro" id="IPR018247">
    <property type="entry name" value="EF_Hand_1_Ca_BS"/>
</dbReference>
<feature type="compositionally biased region" description="Gly residues" evidence="2">
    <location>
        <begin position="707"/>
        <end position="720"/>
    </location>
</feature>
<evidence type="ECO:0000313" key="4">
    <source>
        <dbReference type="EMBL" id="PNW70842.1"/>
    </source>
</evidence>
<dbReference type="InterPro" id="IPR002048">
    <property type="entry name" value="EF_hand_dom"/>
</dbReference>
<dbReference type="Proteomes" id="UP000006906">
    <property type="component" value="Chromosome 17"/>
</dbReference>
<proteinExistence type="predicted"/>
<protein>
    <recommendedName>
        <fullName evidence="3">EF-hand domain-containing protein</fullName>
    </recommendedName>
</protein>
<dbReference type="SUPFAM" id="SSF47473">
    <property type="entry name" value="EF-hand"/>
    <property type="match status" value="1"/>
</dbReference>
<dbReference type="Pfam" id="PF13405">
    <property type="entry name" value="EF-hand_6"/>
    <property type="match status" value="1"/>
</dbReference>
<accession>A0A2K3CRD3</accession>
<keyword evidence="1" id="KW-0106">Calcium</keyword>
<evidence type="ECO:0000256" key="1">
    <source>
        <dbReference type="ARBA" id="ARBA00022837"/>
    </source>
</evidence>
<feature type="compositionally biased region" description="Gly residues" evidence="2">
    <location>
        <begin position="296"/>
        <end position="320"/>
    </location>
</feature>
<feature type="compositionally biased region" description="Low complexity" evidence="2">
    <location>
        <begin position="441"/>
        <end position="457"/>
    </location>
</feature>
<dbReference type="KEGG" id="cre:CHLRE_17g735750v5"/>
<dbReference type="SMART" id="SM00054">
    <property type="entry name" value="EFh"/>
    <property type="match status" value="2"/>
</dbReference>
<evidence type="ECO:0000256" key="2">
    <source>
        <dbReference type="SAM" id="MobiDB-lite"/>
    </source>
</evidence>
<keyword evidence="5" id="KW-1185">Reference proteome</keyword>
<dbReference type="GeneID" id="5725154"/>
<feature type="domain" description="EF-hand" evidence="3">
    <location>
        <begin position="730"/>
        <end position="765"/>
    </location>
</feature>